<keyword evidence="1" id="KW-1133">Transmembrane helix</keyword>
<keyword evidence="1" id="KW-0472">Membrane</keyword>
<dbReference type="InterPro" id="IPR038750">
    <property type="entry name" value="YczE/YyaS-like"/>
</dbReference>
<reference evidence="2" key="1">
    <citation type="submission" date="2014-12" db="EMBL/GenBank/DDBJ databases">
        <title>The draft genome of the Tatumella morbirosei type strain, LMG23360T isolated from pineapple rot.</title>
        <authorList>
            <person name="Smits T.H."/>
            <person name="Palmer M."/>
            <person name="Venter S.N."/>
            <person name="Duffy B."/>
            <person name="Steenkamp E.T."/>
            <person name="Chan W.Y."/>
            <person name="Coutinho T.A."/>
            <person name="Coetzee M.P."/>
            <person name="De Maayer P."/>
        </authorList>
    </citation>
    <scope>NUCLEOTIDE SEQUENCE [LARGE SCALE GENOMIC DNA]</scope>
    <source>
        <strain evidence="2">LMG 23360</strain>
    </source>
</reference>
<dbReference type="OrthoDB" id="154912at2"/>
<dbReference type="Proteomes" id="UP000029577">
    <property type="component" value="Unassembled WGS sequence"/>
</dbReference>
<dbReference type="eggNOG" id="COG2364">
    <property type="taxonomic scope" value="Bacteria"/>
</dbReference>
<dbReference type="STRING" id="642227.HA49_00790"/>
<dbReference type="EMBL" id="JPKR02000005">
    <property type="protein sequence ID" value="KGD80240.1"/>
    <property type="molecule type" value="Genomic_DNA"/>
</dbReference>
<dbReference type="PANTHER" id="PTHR40078:SF1">
    <property type="entry name" value="INTEGRAL MEMBRANE PROTEIN"/>
    <property type="match status" value="1"/>
</dbReference>
<dbReference type="Pfam" id="PF19700">
    <property type="entry name" value="DUF6198"/>
    <property type="match status" value="1"/>
</dbReference>
<evidence type="ECO:0000313" key="2">
    <source>
        <dbReference type="EMBL" id="KGD80240.1"/>
    </source>
</evidence>
<gene>
    <name evidence="2" type="ORF">HA49_00790</name>
</gene>
<evidence type="ECO:0000313" key="3">
    <source>
        <dbReference type="Proteomes" id="UP000029577"/>
    </source>
</evidence>
<sequence length="213" mass="22729">MLKRLLQLYLGLTLYGISCGMYMHTGLGADPWDVFHLGVAQTLSANVGTVMIVTGALVLLLWIPLRQRPGLGTLSNVVVLGLAAAAALAVMPPLTSLTARWLMLAAAIVLNAIATVMYICAGFGPGPRDGLMTGLHRRTGWSLRLIRTSIEVTVLLIGWALGGNFGPGTIIYALAIGPMIQFFLPWFGRGRHLISPQPNKQAAMVVSDAEKTP</sequence>
<organism evidence="2 3">
    <name type="scientific">Tatumella morbirosei</name>
    <dbReference type="NCBI Taxonomy" id="642227"/>
    <lineage>
        <taxon>Bacteria</taxon>
        <taxon>Pseudomonadati</taxon>
        <taxon>Pseudomonadota</taxon>
        <taxon>Gammaproteobacteria</taxon>
        <taxon>Enterobacterales</taxon>
        <taxon>Erwiniaceae</taxon>
        <taxon>Tatumella</taxon>
    </lineage>
</organism>
<feature type="transmembrane region" description="Helical" evidence="1">
    <location>
        <begin position="77"/>
        <end position="95"/>
    </location>
</feature>
<protein>
    <submittedName>
        <fullName evidence="2">Membrane protein</fullName>
    </submittedName>
</protein>
<dbReference type="AlphaFoldDB" id="A0A095VZU7"/>
<proteinExistence type="predicted"/>
<dbReference type="RefSeq" id="WP_038015607.1">
    <property type="nucleotide sequence ID" value="NZ_JPKR02000005.1"/>
</dbReference>
<keyword evidence="1" id="KW-0812">Transmembrane</keyword>
<keyword evidence="3" id="KW-1185">Reference proteome</keyword>
<dbReference type="PANTHER" id="PTHR40078">
    <property type="entry name" value="INTEGRAL MEMBRANE PROTEIN-RELATED"/>
    <property type="match status" value="1"/>
</dbReference>
<feature type="transmembrane region" description="Helical" evidence="1">
    <location>
        <begin position="44"/>
        <end position="65"/>
    </location>
</feature>
<name>A0A095VZU7_9GAMM</name>
<evidence type="ECO:0000256" key="1">
    <source>
        <dbReference type="SAM" id="Phobius"/>
    </source>
</evidence>
<feature type="transmembrane region" description="Helical" evidence="1">
    <location>
        <begin position="101"/>
        <end position="124"/>
    </location>
</feature>
<accession>A0A095VZU7</accession>
<comment type="caution">
    <text evidence="2">The sequence shown here is derived from an EMBL/GenBank/DDBJ whole genome shotgun (WGS) entry which is preliminary data.</text>
</comment>